<dbReference type="InterPro" id="IPR029052">
    <property type="entry name" value="Metallo-depent_PP-like"/>
</dbReference>
<gene>
    <name evidence="2" type="ORF">F0234_14805</name>
</gene>
<dbReference type="PANTHER" id="PTHR37844">
    <property type="entry name" value="SER/THR PROTEIN PHOSPHATASE SUPERFAMILY (AFU_ORTHOLOGUE AFUA_1G14840)"/>
    <property type="match status" value="1"/>
</dbReference>
<protein>
    <submittedName>
        <fullName evidence="2">Metallophosphoesterase</fullName>
    </submittedName>
</protein>
<dbReference type="AlphaFoldDB" id="A0A7Y4G0W1"/>
<name>A0A7Y4G0W1_VIBSP</name>
<evidence type="ECO:0000313" key="2">
    <source>
        <dbReference type="EMBL" id="NOJ14030.1"/>
    </source>
</evidence>
<dbReference type="SUPFAM" id="SSF56300">
    <property type="entry name" value="Metallo-dependent phosphatases"/>
    <property type="match status" value="1"/>
</dbReference>
<organism evidence="2 3">
    <name type="scientific">Vibrio splendidus</name>
    <dbReference type="NCBI Taxonomy" id="29497"/>
    <lineage>
        <taxon>Bacteria</taxon>
        <taxon>Pseudomonadati</taxon>
        <taxon>Pseudomonadota</taxon>
        <taxon>Gammaproteobacteria</taxon>
        <taxon>Vibrionales</taxon>
        <taxon>Vibrionaceae</taxon>
        <taxon>Vibrio</taxon>
    </lineage>
</organism>
<feature type="domain" description="Calcineurin-like phosphoesterase" evidence="1">
    <location>
        <begin position="7"/>
        <end position="226"/>
    </location>
</feature>
<reference evidence="2 3" key="1">
    <citation type="submission" date="2019-09" db="EMBL/GenBank/DDBJ databases">
        <title>Draft genome sequencing and comparative genomics of hatchery-associated Vibrios.</title>
        <authorList>
            <person name="Kehlet-Delgado H."/>
            <person name="Mueller R.S."/>
        </authorList>
    </citation>
    <scope>NUCLEOTIDE SEQUENCE [LARGE SCALE GENOMIC DNA]</scope>
    <source>
        <strain evidence="2 3">99-70-13A3</strain>
    </source>
</reference>
<dbReference type="Pfam" id="PF00149">
    <property type="entry name" value="Metallophos"/>
    <property type="match status" value="1"/>
</dbReference>
<dbReference type="InterPro" id="IPR004843">
    <property type="entry name" value="Calcineurin-like_PHP"/>
</dbReference>
<dbReference type="Gene3D" id="3.60.21.10">
    <property type="match status" value="1"/>
</dbReference>
<evidence type="ECO:0000313" key="3">
    <source>
        <dbReference type="Proteomes" id="UP000519158"/>
    </source>
</evidence>
<comment type="caution">
    <text evidence="2">The sequence shown here is derived from an EMBL/GenBank/DDBJ whole genome shotgun (WGS) entry which is preliminary data.</text>
</comment>
<dbReference type="RefSeq" id="WP_171329612.1">
    <property type="nucleotide sequence ID" value="NZ_CAWPOP010000004.1"/>
</dbReference>
<dbReference type="GO" id="GO:0016787">
    <property type="term" value="F:hydrolase activity"/>
    <property type="evidence" value="ECO:0007669"/>
    <property type="project" value="InterPro"/>
</dbReference>
<sequence>MDTLFQVISDLHEEFSGTTIKQLVNPDADIVMLGGDITHGVGLTELAFQAAKSNPDIEFIVIAGNHEFYPQGFDYLDYLSCLPLWNQLSCNLHFLENTSVVIDKYDLEIFGGVGWTNLSGLNDVNTLSLQMRINDFKYITVNNQTLTPTKMRELNAEFRRSCIESMSNSLKKNKLVVSHFPQSFELKHSGYPVDLLTCYFCSDDNELIRELASLGVTVMVSGHTHDNFDRIVEGVRQVSSQVGYPHEGKFDYNLLNSRLLHNLLKT</sequence>
<accession>A0A7Y4G0W1</accession>
<dbReference type="EMBL" id="VTXL01000012">
    <property type="protein sequence ID" value="NOJ14030.1"/>
    <property type="molecule type" value="Genomic_DNA"/>
</dbReference>
<evidence type="ECO:0000259" key="1">
    <source>
        <dbReference type="Pfam" id="PF00149"/>
    </source>
</evidence>
<dbReference type="PANTHER" id="PTHR37844:SF2">
    <property type="entry name" value="SER_THR PROTEIN PHOSPHATASE SUPERFAMILY (AFU_ORTHOLOGUE AFUA_1G14840)"/>
    <property type="match status" value="1"/>
</dbReference>
<dbReference type="Proteomes" id="UP000519158">
    <property type="component" value="Unassembled WGS sequence"/>
</dbReference>
<proteinExistence type="predicted"/>